<gene>
    <name evidence="18" type="ORF">AUEXF2481DRAFT_47765</name>
</gene>
<evidence type="ECO:0000256" key="6">
    <source>
        <dbReference type="ARBA" id="ARBA00022801"/>
    </source>
</evidence>
<dbReference type="Gene3D" id="2.160.20.10">
    <property type="entry name" value="Single-stranded right-handed beta-helix, Pectin lyase-like"/>
    <property type="match status" value="1"/>
</dbReference>
<dbReference type="OrthoDB" id="187139at2759"/>
<evidence type="ECO:0000256" key="11">
    <source>
        <dbReference type="ARBA" id="ARBA00037312"/>
    </source>
</evidence>
<dbReference type="PANTHER" id="PTHR31736">
    <property type="match status" value="1"/>
</dbReference>
<dbReference type="GO" id="GO:0005975">
    <property type="term" value="P:carbohydrate metabolic process"/>
    <property type="evidence" value="ECO:0007669"/>
    <property type="project" value="InterPro"/>
</dbReference>
<dbReference type="InterPro" id="IPR012334">
    <property type="entry name" value="Pectin_lyas_fold"/>
</dbReference>
<dbReference type="OMA" id="CRNVVNV"/>
<dbReference type="GO" id="GO:0005576">
    <property type="term" value="C:extracellular region"/>
    <property type="evidence" value="ECO:0007669"/>
    <property type="project" value="UniProtKB-SubCell"/>
</dbReference>
<comment type="similarity">
    <text evidence="2 16">Belongs to the glycosyl hydrolase 28 family.</text>
</comment>
<dbReference type="RefSeq" id="XP_013341393.1">
    <property type="nucleotide sequence ID" value="XM_013485939.1"/>
</dbReference>
<dbReference type="SUPFAM" id="SSF51126">
    <property type="entry name" value="Pectin lyase-like"/>
    <property type="match status" value="1"/>
</dbReference>
<evidence type="ECO:0000256" key="3">
    <source>
        <dbReference type="ARBA" id="ARBA00022525"/>
    </source>
</evidence>
<keyword evidence="8" id="KW-0325">Glycoprotein</keyword>
<comment type="function">
    <text evidence="11">Specific in hydrolyzing the terminal glycosidic bond of polygalacturonic acid and oligogalacturonates.</text>
</comment>
<evidence type="ECO:0000256" key="10">
    <source>
        <dbReference type="ARBA" id="ARBA00023316"/>
    </source>
</evidence>
<evidence type="ECO:0000256" key="14">
    <source>
        <dbReference type="ARBA" id="ARBA00042261"/>
    </source>
</evidence>
<keyword evidence="3" id="KW-0964">Secreted</keyword>
<comment type="subcellular location">
    <subcellularLocation>
        <location evidence="1">Secreted</location>
    </subcellularLocation>
</comment>
<evidence type="ECO:0000313" key="19">
    <source>
        <dbReference type="Proteomes" id="UP000030641"/>
    </source>
</evidence>
<feature type="chain" id="PRO_5001703312" description="galacturonan 1,4-alpha-galacturonidase" evidence="17">
    <location>
        <begin position="20"/>
        <end position="442"/>
    </location>
</feature>
<evidence type="ECO:0000256" key="12">
    <source>
        <dbReference type="ARBA" id="ARBA00038933"/>
    </source>
</evidence>
<evidence type="ECO:0000256" key="1">
    <source>
        <dbReference type="ARBA" id="ARBA00004613"/>
    </source>
</evidence>
<dbReference type="EMBL" id="KL584768">
    <property type="protein sequence ID" value="KEQ92852.1"/>
    <property type="molecule type" value="Genomic_DNA"/>
</dbReference>
<keyword evidence="9 16" id="KW-0326">Glycosidase</keyword>
<dbReference type="InterPro" id="IPR000743">
    <property type="entry name" value="Glyco_hydro_28"/>
</dbReference>
<dbReference type="GO" id="GO:0071555">
    <property type="term" value="P:cell wall organization"/>
    <property type="evidence" value="ECO:0007669"/>
    <property type="project" value="UniProtKB-KW"/>
</dbReference>
<evidence type="ECO:0000256" key="16">
    <source>
        <dbReference type="RuleBase" id="RU361169"/>
    </source>
</evidence>
<protein>
    <recommendedName>
        <fullName evidence="12">galacturonan 1,4-alpha-galacturonidase</fullName>
        <ecNumber evidence="12">3.2.1.67</ecNumber>
    </recommendedName>
    <alternativeName>
        <fullName evidence="13">Galacturan 1,4-alpha-galacturonidase B</fullName>
    </alternativeName>
    <alternativeName>
        <fullName evidence="14">Poly(1,4-alpha-D-galacturonide)galacturonohydrolase B</fullName>
    </alternativeName>
</protein>
<keyword evidence="7" id="KW-1015">Disulfide bond</keyword>
<keyword evidence="10" id="KW-0961">Cell wall biogenesis/degradation</keyword>
<keyword evidence="19" id="KW-1185">Reference proteome</keyword>
<evidence type="ECO:0000256" key="15">
    <source>
        <dbReference type="ARBA" id="ARBA00048766"/>
    </source>
</evidence>
<evidence type="ECO:0000256" key="4">
    <source>
        <dbReference type="ARBA" id="ARBA00022729"/>
    </source>
</evidence>
<accession>A0A074YFI2</accession>
<evidence type="ECO:0000313" key="18">
    <source>
        <dbReference type="EMBL" id="KEQ92852.1"/>
    </source>
</evidence>
<dbReference type="GO" id="GO:0004650">
    <property type="term" value="F:polygalacturonase activity"/>
    <property type="evidence" value="ECO:0007669"/>
    <property type="project" value="InterPro"/>
</dbReference>
<dbReference type="GO" id="GO:0047911">
    <property type="term" value="F:galacturan 1,4-alpha-galacturonidase activity"/>
    <property type="evidence" value="ECO:0007669"/>
    <property type="project" value="UniProtKB-EC"/>
</dbReference>
<keyword evidence="5" id="KW-0677">Repeat</keyword>
<dbReference type="HOGENOM" id="CLU_016031_1_0_1"/>
<dbReference type="InParanoid" id="A0A074YFI2"/>
<dbReference type="EC" id="3.2.1.67" evidence="12"/>
<feature type="signal peptide" evidence="17">
    <location>
        <begin position="1"/>
        <end position="19"/>
    </location>
</feature>
<sequence>MRVFSCLLVVTTAITSAVAFDIPEGASISVPWRHKGRPYFGWNLKDKWGNSVEEDRHKITIRASEDDTDDISADFVWALEQAQNGGLVHLEEGKTYVIGKKIDLPVLNDVYIKLDGTLKFTDDIEYWQKNYFYYPFQKSITFMVWSGQDIRIYGKGTMDGNGQAWYDGFAGREILDADNTYYRPILFLTDNATNVDVEGITFLNSPCWTTFLVRTKDVSFDNVYIEAFSTNASALPKNTDGFDSLNVDGLTVTNTRVNVGDDCFSPKPNTTNIYVENLWCNGTHGVSMGSIGQYPGVLDYISNAYMKNITLLNGQNGARLKAWAGPQVGYGYISNITYENIYIENTDAPIVLDQCYFNINETTCAAYPSNVNITDVKFINVTGSSSGKEGGVVADLTCSPGATCSGIMLEGIDLTSPNGTSEIVCNNIQGDIGVPCVSGADA</sequence>
<evidence type="ECO:0000256" key="9">
    <source>
        <dbReference type="ARBA" id="ARBA00023295"/>
    </source>
</evidence>
<proteinExistence type="inferred from homology"/>
<name>A0A074YFI2_AURSE</name>
<comment type="catalytic activity">
    <reaction evidence="15">
        <text>[(1-&gt;4)-alpha-D-galacturonosyl](n) + H2O = alpha-D-galacturonate + [(1-&gt;4)-alpha-D-galacturonosyl](n-1)</text>
        <dbReference type="Rhea" id="RHEA:14117"/>
        <dbReference type="Rhea" id="RHEA-COMP:14570"/>
        <dbReference type="Rhea" id="RHEA-COMP:14572"/>
        <dbReference type="ChEBI" id="CHEBI:15377"/>
        <dbReference type="ChEBI" id="CHEBI:58658"/>
        <dbReference type="ChEBI" id="CHEBI:140523"/>
        <dbReference type="EC" id="3.2.1.67"/>
    </reaction>
</comment>
<evidence type="ECO:0000256" key="7">
    <source>
        <dbReference type="ARBA" id="ARBA00023157"/>
    </source>
</evidence>
<keyword evidence="6 16" id="KW-0378">Hydrolase</keyword>
<evidence type="ECO:0000256" key="2">
    <source>
        <dbReference type="ARBA" id="ARBA00008834"/>
    </source>
</evidence>
<reference evidence="18 19" key="1">
    <citation type="journal article" date="2014" name="BMC Genomics">
        <title>Genome sequencing of four Aureobasidium pullulans varieties: biotechnological potential, stress tolerance, and description of new species.</title>
        <authorList>
            <person name="Gostin Ar C."/>
            <person name="Ohm R.A."/>
            <person name="Kogej T."/>
            <person name="Sonjak S."/>
            <person name="Turk M."/>
            <person name="Zajc J."/>
            <person name="Zalar P."/>
            <person name="Grube M."/>
            <person name="Sun H."/>
            <person name="Han J."/>
            <person name="Sharma A."/>
            <person name="Chiniquy J."/>
            <person name="Ngan C.Y."/>
            <person name="Lipzen A."/>
            <person name="Barry K."/>
            <person name="Grigoriev I.V."/>
            <person name="Gunde-Cimerman N."/>
        </authorList>
    </citation>
    <scope>NUCLEOTIDE SEQUENCE [LARGE SCALE GENOMIC DNA]</scope>
    <source>
        <strain evidence="18 19">EXF-2481</strain>
    </source>
</reference>
<evidence type="ECO:0000256" key="13">
    <source>
        <dbReference type="ARBA" id="ARBA00041473"/>
    </source>
</evidence>
<keyword evidence="4 17" id="KW-0732">Signal</keyword>
<dbReference type="GeneID" id="25368375"/>
<dbReference type="PANTHER" id="PTHR31736:SF6">
    <property type="entry name" value="EXOPOLYGALACTURONASE B-RELATED"/>
    <property type="match status" value="1"/>
</dbReference>
<dbReference type="Proteomes" id="UP000030641">
    <property type="component" value="Unassembled WGS sequence"/>
</dbReference>
<evidence type="ECO:0000256" key="17">
    <source>
        <dbReference type="SAM" id="SignalP"/>
    </source>
</evidence>
<dbReference type="STRING" id="1043005.A0A074YFI2"/>
<organism evidence="18 19">
    <name type="scientific">Aureobasidium subglaciale (strain EXF-2481)</name>
    <name type="common">Aureobasidium pullulans var. subglaciale</name>
    <dbReference type="NCBI Taxonomy" id="1043005"/>
    <lineage>
        <taxon>Eukaryota</taxon>
        <taxon>Fungi</taxon>
        <taxon>Dikarya</taxon>
        <taxon>Ascomycota</taxon>
        <taxon>Pezizomycotina</taxon>
        <taxon>Dothideomycetes</taxon>
        <taxon>Dothideomycetidae</taxon>
        <taxon>Dothideales</taxon>
        <taxon>Saccotheciaceae</taxon>
        <taxon>Aureobasidium</taxon>
    </lineage>
</organism>
<dbReference type="Pfam" id="PF00295">
    <property type="entry name" value="Glyco_hydro_28"/>
    <property type="match status" value="1"/>
</dbReference>
<dbReference type="FunFam" id="2.160.20.10:FF:000040">
    <property type="entry name" value="Probable exopolygalacturonase B"/>
    <property type="match status" value="1"/>
</dbReference>
<evidence type="ECO:0000256" key="5">
    <source>
        <dbReference type="ARBA" id="ARBA00022737"/>
    </source>
</evidence>
<dbReference type="InterPro" id="IPR011050">
    <property type="entry name" value="Pectin_lyase_fold/virulence"/>
</dbReference>
<evidence type="ECO:0000256" key="8">
    <source>
        <dbReference type="ARBA" id="ARBA00023180"/>
    </source>
</evidence>
<dbReference type="AlphaFoldDB" id="A0A074YFI2"/>